<name>X1SA14_9ZZZZ</name>
<protein>
    <submittedName>
        <fullName evidence="1">Uncharacterized protein</fullName>
    </submittedName>
</protein>
<organism evidence="1">
    <name type="scientific">marine sediment metagenome</name>
    <dbReference type="NCBI Taxonomy" id="412755"/>
    <lineage>
        <taxon>unclassified sequences</taxon>
        <taxon>metagenomes</taxon>
        <taxon>ecological metagenomes</taxon>
    </lineage>
</organism>
<accession>X1SA14</accession>
<dbReference type="AlphaFoldDB" id="X1SA14"/>
<proteinExistence type="predicted"/>
<evidence type="ECO:0000313" key="1">
    <source>
        <dbReference type="EMBL" id="GAI89813.1"/>
    </source>
</evidence>
<gene>
    <name evidence="1" type="ORF">S12H4_40010</name>
</gene>
<sequence>MSFEDTTKRIENMLKSNLADKTFGKEGKKRFIDALNLMKSDIQSLTKGGEV</sequence>
<dbReference type="EMBL" id="BARW01024246">
    <property type="protein sequence ID" value="GAI89813.1"/>
    <property type="molecule type" value="Genomic_DNA"/>
</dbReference>
<feature type="non-terminal residue" evidence="1">
    <location>
        <position position="51"/>
    </location>
</feature>
<reference evidence="1" key="1">
    <citation type="journal article" date="2014" name="Front. Microbiol.">
        <title>High frequency of phylogenetically diverse reductive dehalogenase-homologous genes in deep subseafloor sedimentary metagenomes.</title>
        <authorList>
            <person name="Kawai M."/>
            <person name="Futagami T."/>
            <person name="Toyoda A."/>
            <person name="Takaki Y."/>
            <person name="Nishi S."/>
            <person name="Hori S."/>
            <person name="Arai W."/>
            <person name="Tsubouchi T."/>
            <person name="Morono Y."/>
            <person name="Uchiyama I."/>
            <person name="Ito T."/>
            <person name="Fujiyama A."/>
            <person name="Inagaki F."/>
            <person name="Takami H."/>
        </authorList>
    </citation>
    <scope>NUCLEOTIDE SEQUENCE</scope>
    <source>
        <strain evidence="1">Expedition CK06-06</strain>
    </source>
</reference>
<comment type="caution">
    <text evidence="1">The sequence shown here is derived from an EMBL/GenBank/DDBJ whole genome shotgun (WGS) entry which is preliminary data.</text>
</comment>